<dbReference type="EMBL" id="CP029288">
    <property type="protein sequence ID" value="AWR96660.1"/>
    <property type="molecule type" value="Genomic_DNA"/>
</dbReference>
<reference evidence="1 2" key="1">
    <citation type="submission" date="2018-05" db="EMBL/GenBank/DDBJ databases">
        <title>Complete Genome Sequences of Extremely Thermoacidophilic, Metal-Mobilizing Type-Strain Members of the Archaeal Family Sulfolobaceae: Acidianus brierleyi DSM-1651T, Acidianus sulfidivorans DSM-18786T, Metallosphaera hakonensis DSM-7519T, and Metallosphaera prunae DSM-10039T.</title>
        <authorList>
            <person name="Counts J.A."/>
            <person name="Kelly R.M."/>
        </authorList>
    </citation>
    <scope>NUCLEOTIDE SEQUENCE [LARGE SCALE GENOMIC DNA]</scope>
    <source>
        <strain evidence="1 2">JP7</strain>
    </source>
</reference>
<gene>
    <name evidence="1" type="ORF">DFR86_03215</name>
</gene>
<dbReference type="KEGG" id="asul:DFR86_03215"/>
<dbReference type="OrthoDB" id="18015at2157"/>
<dbReference type="GeneID" id="36836946"/>
<name>A0A2U9IKX4_9CREN</name>
<accession>A0A2U9IKX4</accession>
<dbReference type="Pfam" id="PF04242">
    <property type="entry name" value="DUF424"/>
    <property type="match status" value="1"/>
</dbReference>
<proteinExistence type="predicted"/>
<sequence>MHVILNIIKQNQYTFVNLCEKELLGKEFKDDRAILSINKEFYGGEEVDLEYAFTLFNEATVVSIVGNNIVDEAIKRGFVHKDSVLEVKGVKFAQIYNL</sequence>
<organism evidence="1 2">
    <name type="scientific">Acidianus sulfidivorans JP7</name>
    <dbReference type="NCBI Taxonomy" id="619593"/>
    <lineage>
        <taxon>Archaea</taxon>
        <taxon>Thermoproteota</taxon>
        <taxon>Thermoprotei</taxon>
        <taxon>Sulfolobales</taxon>
        <taxon>Sulfolobaceae</taxon>
        <taxon>Acidianus</taxon>
    </lineage>
</organism>
<dbReference type="RefSeq" id="WP_110379550.1">
    <property type="nucleotide sequence ID" value="NZ_CP029288.2"/>
</dbReference>
<dbReference type="AlphaFoldDB" id="A0A2U9IKX4"/>
<dbReference type="InterPro" id="IPR007355">
    <property type="entry name" value="DUF424"/>
</dbReference>
<evidence type="ECO:0000313" key="1">
    <source>
        <dbReference type="EMBL" id="AWR96660.1"/>
    </source>
</evidence>
<evidence type="ECO:0000313" key="2">
    <source>
        <dbReference type="Proteomes" id="UP000248410"/>
    </source>
</evidence>
<dbReference type="Gene3D" id="3.30.1860.10">
    <property type="entry name" value="uncharacterized conserved protein from methanopyrus kandleri domain like"/>
    <property type="match status" value="1"/>
</dbReference>
<dbReference type="Proteomes" id="UP000248410">
    <property type="component" value="Chromosome"/>
</dbReference>
<protein>
    <submittedName>
        <fullName evidence="1">DUF424 domain-containing protein</fullName>
    </submittedName>
</protein>
<keyword evidence="2" id="KW-1185">Reference proteome</keyword>